<dbReference type="PANTHER" id="PTHR31286:SF163">
    <property type="entry name" value="ZINC KNUCKLE CX2CX4HX4C DOMAIN-CONTAINING PROTEIN"/>
    <property type="match status" value="1"/>
</dbReference>
<dbReference type="PANTHER" id="PTHR31286">
    <property type="entry name" value="GLYCINE-RICH CELL WALL STRUCTURAL PROTEIN 1.8-LIKE"/>
    <property type="match status" value="1"/>
</dbReference>
<feature type="transmembrane region" description="Helical" evidence="2">
    <location>
        <begin position="138"/>
        <end position="159"/>
    </location>
</feature>
<keyword evidence="2" id="KW-1133">Transmembrane helix</keyword>
<evidence type="ECO:0000256" key="2">
    <source>
        <dbReference type="SAM" id="Phobius"/>
    </source>
</evidence>
<feature type="transmembrane region" description="Helical" evidence="2">
    <location>
        <begin position="165"/>
        <end position="184"/>
    </location>
</feature>
<name>A0ABM0W413_CAMSA</name>
<reference evidence="5" key="1">
    <citation type="journal article" date="2014" name="Nat. Commun.">
        <title>The emerging biofuel crop Camelina sativa retains a highly undifferentiated hexaploid genome structure.</title>
        <authorList>
            <person name="Kagale S."/>
            <person name="Koh C."/>
            <person name="Nixon J."/>
            <person name="Bollina V."/>
            <person name="Clarke W.E."/>
            <person name="Tuteja R."/>
            <person name="Spillane C."/>
            <person name="Robinson S.J."/>
            <person name="Links M.G."/>
            <person name="Clarke C."/>
            <person name="Higgins E.E."/>
            <person name="Huebert T."/>
            <person name="Sharpe A.G."/>
            <person name="Parkin I.A."/>
        </authorList>
    </citation>
    <scope>NUCLEOTIDE SEQUENCE [LARGE SCALE GENOMIC DNA]</scope>
    <source>
        <strain evidence="5">cv. DH55</strain>
    </source>
</reference>
<proteinExistence type="predicted"/>
<evidence type="ECO:0000259" key="4">
    <source>
        <dbReference type="Pfam" id="PF14392"/>
    </source>
</evidence>
<protein>
    <submittedName>
        <fullName evidence="6">Uncharacterized protein LOC104745753 isoform X1</fullName>
    </submittedName>
</protein>
<evidence type="ECO:0000256" key="1">
    <source>
        <dbReference type="SAM" id="MobiDB-lite"/>
    </source>
</evidence>
<feature type="region of interest" description="Disordered" evidence="1">
    <location>
        <begin position="405"/>
        <end position="428"/>
    </location>
</feature>
<dbReference type="Pfam" id="PF14392">
    <property type="entry name" value="zf-CCHC_4"/>
    <property type="match status" value="1"/>
</dbReference>
<feature type="region of interest" description="Disordered" evidence="1">
    <location>
        <begin position="499"/>
        <end position="543"/>
    </location>
</feature>
<dbReference type="InterPro" id="IPR040256">
    <property type="entry name" value="At4g02000-like"/>
</dbReference>
<sequence length="543" mass="61911">MFLDGGSRDGLWWFPFGFLDYEAGSIRSLLSDAVMDQYRGNQKFGIWRKRDLDFQGSTLGVWRISQIMKDPISLTGDLLSMEFVCDCFGRVGFRYGKWGFWFQEASGKQIFGLLLFSDRISCSRIRCLMEIESADSGLSIFIWIRVVLTLIILFSSFFLSTFNSFFYIFGLLLCSASFSSKASLCVPFSGRIIMAQLNLNKGKATMVRTETVKISDSVMAHRIQQFSLTLIGRLMNPTVQRMESLVANLPKIWKLEERVEGADLGQDTFQFNFETEEDLQGVLRNGPYHFDNWMLALVRWEPIISNTYPSAINFWVKATGIPMHFWETATLQAIGKKIGILRDVDEETGSLFVTINGFNPLIFHLVVPFNTGDEVVVSLEYEKLIGFCTHCYRLTHDQKFCPELSKGEGNRGQGEGVDKRGGPWNPSLLKPSVQQFEGSWEKPRKFAKRALDFNSEFNRERDQQQVRLGESSKNGFRFQATNQGDVGQYRSYGKHVEAREGHGASMVHQSRTHHPRKGSGPAWPKPLYQAKKKQVPQPENVLD</sequence>
<accession>A0ABM0W413</accession>
<keyword evidence="2" id="KW-0472">Membrane</keyword>
<evidence type="ECO:0000313" key="5">
    <source>
        <dbReference type="Proteomes" id="UP000694864"/>
    </source>
</evidence>
<dbReference type="InterPro" id="IPR025836">
    <property type="entry name" value="Zn_knuckle_CX2CX4HX4C"/>
</dbReference>
<feature type="domain" description="Zinc knuckle CX2CX4HX4C" evidence="4">
    <location>
        <begin position="359"/>
        <end position="402"/>
    </location>
</feature>
<keyword evidence="5" id="KW-1185">Reference proteome</keyword>
<feature type="domain" description="DUF4283" evidence="3">
    <location>
        <begin position="224"/>
        <end position="302"/>
    </location>
</feature>
<reference evidence="6" key="2">
    <citation type="submission" date="2025-08" db="UniProtKB">
        <authorList>
            <consortium name="RefSeq"/>
        </authorList>
    </citation>
    <scope>IDENTIFICATION</scope>
    <source>
        <tissue evidence="6">Leaf</tissue>
    </source>
</reference>
<dbReference type="GeneID" id="104745753"/>
<dbReference type="Pfam" id="PF14111">
    <property type="entry name" value="DUF4283"/>
    <property type="match status" value="1"/>
</dbReference>
<organism evidence="5 6">
    <name type="scientific">Camelina sativa</name>
    <name type="common">False flax</name>
    <name type="synonym">Myagrum sativum</name>
    <dbReference type="NCBI Taxonomy" id="90675"/>
    <lineage>
        <taxon>Eukaryota</taxon>
        <taxon>Viridiplantae</taxon>
        <taxon>Streptophyta</taxon>
        <taxon>Embryophyta</taxon>
        <taxon>Tracheophyta</taxon>
        <taxon>Spermatophyta</taxon>
        <taxon>Magnoliopsida</taxon>
        <taxon>eudicotyledons</taxon>
        <taxon>Gunneridae</taxon>
        <taxon>Pentapetalae</taxon>
        <taxon>rosids</taxon>
        <taxon>malvids</taxon>
        <taxon>Brassicales</taxon>
        <taxon>Brassicaceae</taxon>
        <taxon>Camelineae</taxon>
        <taxon>Camelina</taxon>
    </lineage>
</organism>
<evidence type="ECO:0000313" key="6">
    <source>
        <dbReference type="RefSeq" id="XP_010465385.1"/>
    </source>
</evidence>
<gene>
    <name evidence="6" type="primary">LOC104745753</name>
</gene>
<dbReference type="InterPro" id="IPR025558">
    <property type="entry name" value="DUF4283"/>
</dbReference>
<evidence type="ECO:0000259" key="3">
    <source>
        <dbReference type="Pfam" id="PF14111"/>
    </source>
</evidence>
<dbReference type="Proteomes" id="UP000694864">
    <property type="component" value="Chromosome 15"/>
</dbReference>
<keyword evidence="2" id="KW-0812">Transmembrane</keyword>
<dbReference type="RefSeq" id="XP_010465385.1">
    <property type="nucleotide sequence ID" value="XM_010467083.2"/>
</dbReference>